<keyword evidence="2" id="KW-1185">Reference proteome</keyword>
<reference evidence="1 2" key="1">
    <citation type="submission" date="2023-03" db="EMBL/GenBank/DDBJ databases">
        <title>High recombination rates correlate with genetic variation in Cardiocondyla obscurior ants.</title>
        <authorList>
            <person name="Errbii M."/>
        </authorList>
    </citation>
    <scope>NUCLEOTIDE SEQUENCE [LARGE SCALE GENOMIC DNA]</scope>
    <source>
        <strain evidence="1">Alpha-2009</strain>
        <tissue evidence="1">Whole body</tissue>
    </source>
</reference>
<organism evidence="1 2">
    <name type="scientific">Cardiocondyla obscurior</name>
    <dbReference type="NCBI Taxonomy" id="286306"/>
    <lineage>
        <taxon>Eukaryota</taxon>
        <taxon>Metazoa</taxon>
        <taxon>Ecdysozoa</taxon>
        <taxon>Arthropoda</taxon>
        <taxon>Hexapoda</taxon>
        <taxon>Insecta</taxon>
        <taxon>Pterygota</taxon>
        <taxon>Neoptera</taxon>
        <taxon>Endopterygota</taxon>
        <taxon>Hymenoptera</taxon>
        <taxon>Apocrita</taxon>
        <taxon>Aculeata</taxon>
        <taxon>Formicoidea</taxon>
        <taxon>Formicidae</taxon>
        <taxon>Myrmicinae</taxon>
        <taxon>Cardiocondyla</taxon>
    </lineage>
</organism>
<sequence length="157" mass="17955">MTMPMPCTYEFSKGFGTGVAEALGNWGFSNRTCSTGQELQRLKCLFAKMDSLRSNKPKMCVKYDRRYDPDSWYVKPSPDECKPVWTFPSKRPLITYCSTAIILKFSDKRVVESALKHVDSGYSYVQQGTSKWYRRGSDCCYQPSCLAPQCPVRYCKG</sequence>
<protein>
    <submittedName>
        <fullName evidence="1">Uncharacterized protein</fullName>
    </submittedName>
</protein>
<dbReference type="AlphaFoldDB" id="A0AAW2ET23"/>
<gene>
    <name evidence="1" type="ORF">PUN28_016029</name>
</gene>
<accession>A0AAW2ET23</accession>
<evidence type="ECO:0000313" key="2">
    <source>
        <dbReference type="Proteomes" id="UP001430953"/>
    </source>
</evidence>
<proteinExistence type="predicted"/>
<evidence type="ECO:0000313" key="1">
    <source>
        <dbReference type="EMBL" id="KAL0106025.1"/>
    </source>
</evidence>
<dbReference type="Proteomes" id="UP001430953">
    <property type="component" value="Unassembled WGS sequence"/>
</dbReference>
<comment type="caution">
    <text evidence="1">The sequence shown here is derived from an EMBL/GenBank/DDBJ whole genome shotgun (WGS) entry which is preliminary data.</text>
</comment>
<name>A0AAW2ET23_9HYME</name>
<dbReference type="EMBL" id="JADYXP020000018">
    <property type="protein sequence ID" value="KAL0106025.1"/>
    <property type="molecule type" value="Genomic_DNA"/>
</dbReference>